<feature type="region of interest" description="Disordered" evidence="2">
    <location>
        <begin position="777"/>
        <end position="807"/>
    </location>
</feature>
<dbReference type="GO" id="GO:0003677">
    <property type="term" value="F:DNA binding"/>
    <property type="evidence" value="ECO:0007669"/>
    <property type="project" value="InterPro"/>
</dbReference>
<proteinExistence type="predicted"/>
<evidence type="ECO:0000313" key="3">
    <source>
        <dbReference type="EMBL" id="TWU28412.1"/>
    </source>
</evidence>
<evidence type="ECO:0008006" key="5">
    <source>
        <dbReference type="Google" id="ProtNLM"/>
    </source>
</evidence>
<dbReference type="InterPro" id="IPR036977">
    <property type="entry name" value="DNA_primase_Znf_CHC2"/>
</dbReference>
<dbReference type="Gene3D" id="3.90.580.10">
    <property type="entry name" value="Zinc finger, CHC2-type domain"/>
    <property type="match status" value="1"/>
</dbReference>
<dbReference type="RefSeq" id="WP_146449866.1">
    <property type="nucleotide sequence ID" value="NZ_SJPS01000002.1"/>
</dbReference>
<name>A0A5C6CV31_9BACT</name>
<dbReference type="GO" id="GO:0006260">
    <property type="term" value="P:DNA replication"/>
    <property type="evidence" value="ECO:0007669"/>
    <property type="project" value="InterPro"/>
</dbReference>
<evidence type="ECO:0000256" key="1">
    <source>
        <dbReference type="SAM" id="Coils"/>
    </source>
</evidence>
<dbReference type="Proteomes" id="UP000318437">
    <property type="component" value="Unassembled WGS sequence"/>
</dbReference>
<dbReference type="OrthoDB" id="279540at2"/>
<dbReference type="EMBL" id="SJPS01000002">
    <property type="protein sequence ID" value="TWU28412.1"/>
    <property type="molecule type" value="Genomic_DNA"/>
</dbReference>
<sequence length="807" mass="88931">MTPVERVLETLPDAKQGGKGWSACCPAHEDRRASLSINEGEDGRALIKCHAGCTVEEICDAMGLTVLDLMTTANNWPASDVYVNGNHNKSKKSAIPLTPKQADKTFATPQQAVAYLERQHGPRSALWTYQEAEGEPAGLVVRWDLTDGKKDIRPVSRQGDGWRIGGMSEPRPLYRLPDLAVASRVYICEGEKAADAIRALGLVATTSPHGCESATKADWGPLAGKEIIILPDNDPPGYKYADSVAAQLATLTPPSTVKVLELPDLPDHGDAADWVEARRDVDADELRRQLEALANEAESIQVERPTACIERYQPFPTKALPEPVRGFVIAGAKAIGCYASYLALPMLSVMASLIGNTRCIQLMRGWSAQAIIWTAIVGESGTSKTPAYKLVMKPLRELQRNALEEYMEAMKRYEVELAQYEKEFLQWKRDKKANTLPPEKPEAPRAIRYFVSDTTVEALSPLLLENPRGLLLACDELAGWIGSFDRYSGGKGGTDASHWLSLHNGESIVVDRKTGTPRTIYIPQASVSITGGIQPSILHRALGSEHRESGLAARLLLSCPPRKQKRWTEADIDPEEEAKIARLIERLLDLKPTTDDAGRPCPQVVKLTPEAKAAWIEYYNQHAEEQNDLSGDLSAAWSKLEEYAARLALVVHCARWAADDPTLESPDAVDLASMKAGIELAQWFKAETRRVYALLSESDNDRDQRRLIEWIERRGESVTPTEVRRGNRRFQTTPDAEAALAELVKAGVGIWEPTPPGRRGQPTRRFVLSTVSTVYGNTLKPDENGNTVDVDSVDTPKTQSDADWGEL</sequence>
<dbReference type="CDD" id="cd01029">
    <property type="entry name" value="TOPRIM_primases"/>
    <property type="match status" value="1"/>
</dbReference>
<protein>
    <recommendedName>
        <fullName evidence="5">DUF3987 domain-containing protein</fullName>
    </recommendedName>
</protein>
<dbReference type="GO" id="GO:0008270">
    <property type="term" value="F:zinc ion binding"/>
    <property type="evidence" value="ECO:0007669"/>
    <property type="project" value="InterPro"/>
</dbReference>
<dbReference type="InterPro" id="IPR034154">
    <property type="entry name" value="TOPRIM_DnaG/twinkle"/>
</dbReference>
<feature type="compositionally biased region" description="Polar residues" evidence="2">
    <location>
        <begin position="784"/>
        <end position="801"/>
    </location>
</feature>
<comment type="caution">
    <text evidence="3">The sequence shown here is derived from an EMBL/GenBank/DDBJ whole genome shotgun (WGS) entry which is preliminary data.</text>
</comment>
<keyword evidence="4" id="KW-1185">Reference proteome</keyword>
<organism evidence="3 4">
    <name type="scientific">Bythopirellula polymerisocia</name>
    <dbReference type="NCBI Taxonomy" id="2528003"/>
    <lineage>
        <taxon>Bacteria</taxon>
        <taxon>Pseudomonadati</taxon>
        <taxon>Planctomycetota</taxon>
        <taxon>Planctomycetia</taxon>
        <taxon>Pirellulales</taxon>
        <taxon>Lacipirellulaceae</taxon>
        <taxon>Bythopirellula</taxon>
    </lineage>
</organism>
<dbReference type="Pfam" id="PF13148">
    <property type="entry name" value="DUF3987"/>
    <property type="match status" value="1"/>
</dbReference>
<keyword evidence="1" id="KW-0175">Coiled coil</keyword>
<accession>A0A5C6CV31</accession>
<dbReference type="AlphaFoldDB" id="A0A5C6CV31"/>
<gene>
    <name evidence="3" type="ORF">Pla144_17000</name>
</gene>
<dbReference type="Gene3D" id="3.40.1360.10">
    <property type="match status" value="1"/>
</dbReference>
<dbReference type="InterPro" id="IPR025048">
    <property type="entry name" value="DUF3987"/>
</dbReference>
<feature type="coiled-coil region" evidence="1">
    <location>
        <begin position="396"/>
        <end position="430"/>
    </location>
</feature>
<reference evidence="3 4" key="1">
    <citation type="submission" date="2019-02" db="EMBL/GenBank/DDBJ databases">
        <title>Deep-cultivation of Planctomycetes and their phenomic and genomic characterization uncovers novel biology.</title>
        <authorList>
            <person name="Wiegand S."/>
            <person name="Jogler M."/>
            <person name="Boedeker C."/>
            <person name="Pinto D."/>
            <person name="Vollmers J."/>
            <person name="Rivas-Marin E."/>
            <person name="Kohn T."/>
            <person name="Peeters S.H."/>
            <person name="Heuer A."/>
            <person name="Rast P."/>
            <person name="Oberbeckmann S."/>
            <person name="Bunk B."/>
            <person name="Jeske O."/>
            <person name="Meyerdierks A."/>
            <person name="Storesund J.E."/>
            <person name="Kallscheuer N."/>
            <person name="Luecker S."/>
            <person name="Lage O.M."/>
            <person name="Pohl T."/>
            <person name="Merkel B.J."/>
            <person name="Hornburger P."/>
            <person name="Mueller R.-W."/>
            <person name="Bruemmer F."/>
            <person name="Labrenz M."/>
            <person name="Spormann A.M."/>
            <person name="Op Den Camp H."/>
            <person name="Overmann J."/>
            <person name="Amann R."/>
            <person name="Jetten M.S.M."/>
            <person name="Mascher T."/>
            <person name="Medema M.H."/>
            <person name="Devos D.P."/>
            <person name="Kaster A.-K."/>
            <person name="Ovreas L."/>
            <person name="Rohde M."/>
            <person name="Galperin M.Y."/>
            <person name="Jogler C."/>
        </authorList>
    </citation>
    <scope>NUCLEOTIDE SEQUENCE [LARGE SCALE GENOMIC DNA]</scope>
    <source>
        <strain evidence="3 4">Pla144</strain>
    </source>
</reference>
<evidence type="ECO:0000313" key="4">
    <source>
        <dbReference type="Proteomes" id="UP000318437"/>
    </source>
</evidence>
<evidence type="ECO:0000256" key="2">
    <source>
        <dbReference type="SAM" id="MobiDB-lite"/>
    </source>
</evidence>